<evidence type="ECO:0000313" key="3">
    <source>
        <dbReference type="EMBL" id="TXI27748.1"/>
    </source>
</evidence>
<dbReference type="AlphaFoldDB" id="A0A5C7VUB2"/>
<evidence type="ECO:0000256" key="1">
    <source>
        <dbReference type="PROSITE-ProRule" id="PRU00473"/>
    </source>
</evidence>
<protein>
    <submittedName>
        <fullName evidence="3">Flagellar motor protein MotD</fullName>
    </submittedName>
</protein>
<dbReference type="SUPFAM" id="SSF103088">
    <property type="entry name" value="OmpA-like"/>
    <property type="match status" value="1"/>
</dbReference>
<dbReference type="PANTHER" id="PTHR30329:SF21">
    <property type="entry name" value="LIPOPROTEIN YIAD-RELATED"/>
    <property type="match status" value="1"/>
</dbReference>
<evidence type="ECO:0000313" key="4">
    <source>
        <dbReference type="Proteomes" id="UP000321055"/>
    </source>
</evidence>
<dbReference type="EMBL" id="SSFX01000069">
    <property type="protein sequence ID" value="TXI27748.1"/>
    <property type="molecule type" value="Genomic_DNA"/>
</dbReference>
<name>A0A5C7VUB2_9PROT</name>
<dbReference type="InterPro" id="IPR036737">
    <property type="entry name" value="OmpA-like_sf"/>
</dbReference>
<keyword evidence="3" id="KW-0282">Flagellum</keyword>
<feature type="domain" description="OmpA-like" evidence="2">
    <location>
        <begin position="1"/>
        <end position="56"/>
    </location>
</feature>
<dbReference type="GO" id="GO:0016020">
    <property type="term" value="C:membrane"/>
    <property type="evidence" value="ECO:0007669"/>
    <property type="project" value="UniProtKB-UniRule"/>
</dbReference>
<dbReference type="CDD" id="cd07185">
    <property type="entry name" value="OmpA_C-like"/>
    <property type="match status" value="1"/>
</dbReference>
<accession>A0A5C7VUB2</accession>
<sequence length="67" mass="7431">STARASSVVRLFIENGVEAYRLTAVGYGENRPIESNDTPEGRKRNRRVSVMILSADPDKVTEIPIVE</sequence>
<keyword evidence="3" id="KW-0966">Cell projection</keyword>
<dbReference type="Pfam" id="PF00691">
    <property type="entry name" value="OmpA"/>
    <property type="match status" value="1"/>
</dbReference>
<feature type="non-terminal residue" evidence="3">
    <location>
        <position position="1"/>
    </location>
</feature>
<keyword evidence="3" id="KW-0969">Cilium</keyword>
<keyword evidence="1" id="KW-0472">Membrane</keyword>
<comment type="caution">
    <text evidence="3">The sequence shown here is derived from an EMBL/GenBank/DDBJ whole genome shotgun (WGS) entry which is preliminary data.</text>
</comment>
<reference evidence="3 4" key="1">
    <citation type="submission" date="2018-09" db="EMBL/GenBank/DDBJ databases">
        <title>Metagenome Assembled Genomes from an Advanced Water Purification Facility.</title>
        <authorList>
            <person name="Stamps B.W."/>
            <person name="Spear J.R."/>
        </authorList>
    </citation>
    <scope>NUCLEOTIDE SEQUENCE [LARGE SCALE GENOMIC DNA]</scope>
    <source>
        <strain evidence="3">Bin_54_1</strain>
    </source>
</reference>
<dbReference type="Gene3D" id="3.30.1330.60">
    <property type="entry name" value="OmpA-like domain"/>
    <property type="match status" value="1"/>
</dbReference>
<dbReference type="PANTHER" id="PTHR30329">
    <property type="entry name" value="STATOR ELEMENT OF FLAGELLAR MOTOR COMPLEX"/>
    <property type="match status" value="1"/>
</dbReference>
<proteinExistence type="predicted"/>
<organism evidence="3 4">
    <name type="scientific">Nitrosomonas oligotropha</name>
    <dbReference type="NCBI Taxonomy" id="42354"/>
    <lineage>
        <taxon>Bacteria</taxon>
        <taxon>Pseudomonadati</taxon>
        <taxon>Pseudomonadota</taxon>
        <taxon>Betaproteobacteria</taxon>
        <taxon>Nitrosomonadales</taxon>
        <taxon>Nitrosomonadaceae</taxon>
        <taxon>Nitrosomonas</taxon>
    </lineage>
</organism>
<dbReference type="Proteomes" id="UP000321055">
    <property type="component" value="Unassembled WGS sequence"/>
</dbReference>
<evidence type="ECO:0000259" key="2">
    <source>
        <dbReference type="PROSITE" id="PS51123"/>
    </source>
</evidence>
<dbReference type="InterPro" id="IPR050330">
    <property type="entry name" value="Bact_OuterMem_StrucFunc"/>
</dbReference>
<dbReference type="InterPro" id="IPR006665">
    <property type="entry name" value="OmpA-like"/>
</dbReference>
<dbReference type="PROSITE" id="PS51123">
    <property type="entry name" value="OMPA_2"/>
    <property type="match status" value="1"/>
</dbReference>
<gene>
    <name evidence="3" type="ORF">E6Q60_09090</name>
</gene>